<evidence type="ECO:0000256" key="7">
    <source>
        <dbReference type="SAM" id="MobiDB-lite"/>
    </source>
</evidence>
<keyword evidence="6" id="KW-0472">Membrane</keyword>
<feature type="region of interest" description="Disordered" evidence="7">
    <location>
        <begin position="1"/>
        <end position="23"/>
    </location>
</feature>
<dbReference type="OrthoDB" id="9034619at2759"/>
<dbReference type="InterPro" id="IPR024810">
    <property type="entry name" value="MAB21L/cGLR"/>
</dbReference>
<evidence type="ECO:0000313" key="10">
    <source>
        <dbReference type="Proteomes" id="UP000545332"/>
    </source>
</evidence>
<dbReference type="Pfam" id="PF20266">
    <property type="entry name" value="Mab-21_C"/>
    <property type="match status" value="1"/>
</dbReference>
<evidence type="ECO:0000256" key="3">
    <source>
        <dbReference type="ARBA" id="ARBA00022692"/>
    </source>
</evidence>
<evidence type="ECO:0000256" key="2">
    <source>
        <dbReference type="ARBA" id="ARBA00005554"/>
    </source>
</evidence>
<keyword evidence="3" id="KW-0812">Transmembrane</keyword>
<dbReference type="PRINTS" id="PR02107">
    <property type="entry name" value="INOS145TPRIP"/>
</dbReference>
<reference evidence="9 10" key="1">
    <citation type="submission" date="2019-09" db="EMBL/GenBank/DDBJ databases">
        <title>Bird 10,000 Genomes (B10K) Project - Family phase.</title>
        <authorList>
            <person name="Zhang G."/>
        </authorList>
    </citation>
    <scope>NUCLEOTIDE SEQUENCE [LARGE SCALE GENOMIC DNA]</scope>
    <source>
        <strain evidence="9">B10K-MSB-42743</strain>
        <tissue evidence="9">Heart</tissue>
    </source>
</reference>
<dbReference type="Gene3D" id="1.10.1410.40">
    <property type="match status" value="1"/>
</dbReference>
<dbReference type="PANTHER" id="PTHR10656:SF40">
    <property type="entry name" value="INOSITOL 1,4,5-TRISPHOSPHATE RECEPTOR-INTERACTING PROTEIN-LIKE 1"/>
    <property type="match status" value="1"/>
</dbReference>
<evidence type="ECO:0000256" key="1">
    <source>
        <dbReference type="ARBA" id="ARBA00004479"/>
    </source>
</evidence>
<comment type="similarity">
    <text evidence="2">Belongs to the ITPRIP family.</text>
</comment>
<evidence type="ECO:0000313" key="9">
    <source>
        <dbReference type="EMBL" id="NWI08265.1"/>
    </source>
</evidence>
<dbReference type="SMART" id="SM01265">
    <property type="entry name" value="Mab-21"/>
    <property type="match status" value="1"/>
</dbReference>
<feature type="non-terminal residue" evidence="9">
    <location>
        <position position="389"/>
    </location>
</feature>
<dbReference type="GO" id="GO:0016020">
    <property type="term" value="C:membrane"/>
    <property type="evidence" value="ECO:0007669"/>
    <property type="project" value="UniProtKB-SubCell"/>
</dbReference>
<organism evidence="9 10">
    <name type="scientific">Crypturellus soui</name>
    <dbReference type="NCBI Taxonomy" id="458187"/>
    <lineage>
        <taxon>Eukaryota</taxon>
        <taxon>Metazoa</taxon>
        <taxon>Chordata</taxon>
        <taxon>Craniata</taxon>
        <taxon>Vertebrata</taxon>
        <taxon>Euteleostomi</taxon>
        <taxon>Archelosauria</taxon>
        <taxon>Archosauria</taxon>
        <taxon>Dinosauria</taxon>
        <taxon>Saurischia</taxon>
        <taxon>Theropoda</taxon>
        <taxon>Coelurosauria</taxon>
        <taxon>Aves</taxon>
        <taxon>Palaeognathae</taxon>
        <taxon>Tinamiformes</taxon>
        <taxon>Tinamidae</taxon>
        <taxon>Crypturellus</taxon>
    </lineage>
</organism>
<dbReference type="AlphaFoldDB" id="A0A7K4JW03"/>
<gene>
    <name evidence="9" type="primary">Itpripl1_0</name>
    <name evidence="9" type="ORF">CRYSOU_R12728</name>
</gene>
<feature type="compositionally biased region" description="Low complexity" evidence="7">
    <location>
        <begin position="1"/>
        <end position="15"/>
    </location>
</feature>
<evidence type="ECO:0000256" key="6">
    <source>
        <dbReference type="ARBA" id="ARBA00023136"/>
    </source>
</evidence>
<dbReference type="EMBL" id="VWPX01000506">
    <property type="protein sequence ID" value="NWI08265.1"/>
    <property type="molecule type" value="Genomic_DNA"/>
</dbReference>
<dbReference type="InterPro" id="IPR046906">
    <property type="entry name" value="Mab-21_HhH/H2TH-like"/>
</dbReference>
<dbReference type="PANTHER" id="PTHR10656">
    <property type="entry name" value="CELL FATE DETERMINING PROTEIN MAB21-RELATED"/>
    <property type="match status" value="1"/>
</dbReference>
<keyword evidence="4" id="KW-0732">Signal</keyword>
<evidence type="ECO:0000256" key="5">
    <source>
        <dbReference type="ARBA" id="ARBA00022989"/>
    </source>
</evidence>
<keyword evidence="10" id="KW-1185">Reference proteome</keyword>
<protein>
    <submittedName>
        <fullName evidence="9">IPIL1 protein</fullName>
    </submittedName>
</protein>
<feature type="non-terminal residue" evidence="9">
    <location>
        <position position="1"/>
    </location>
</feature>
<dbReference type="InterPro" id="IPR026250">
    <property type="entry name" value="ITPRIP-like"/>
</dbReference>
<accession>A0A7K4JW03</accession>
<proteinExistence type="inferred from homology"/>
<evidence type="ECO:0000256" key="4">
    <source>
        <dbReference type="ARBA" id="ARBA00022729"/>
    </source>
</evidence>
<dbReference type="Proteomes" id="UP000545332">
    <property type="component" value="Unassembled WGS sequence"/>
</dbReference>
<name>A0A7K4JW03_9AVES</name>
<evidence type="ECO:0000259" key="8">
    <source>
        <dbReference type="Pfam" id="PF20266"/>
    </source>
</evidence>
<comment type="subcellular location">
    <subcellularLocation>
        <location evidence="1">Membrane</location>
        <topology evidence="1">Single-pass type I membrane protein</topology>
    </subcellularLocation>
</comment>
<keyword evidence="5" id="KW-1133">Transmembrane helix</keyword>
<feature type="domain" description="Mab-21-like HhH/H2TH-like" evidence="8">
    <location>
        <begin position="293"/>
        <end position="346"/>
    </location>
</feature>
<comment type="caution">
    <text evidence="9">The sequence shown here is derived from an EMBL/GenBank/DDBJ whole genome shotgun (WGS) entry which is preliminary data.</text>
</comment>
<sequence length="389" mass="43429">DFNELENSSDSSSSNSEDEEEAPVNEWDVGRFLMQQMQLPVVHLASTCKVVEALLENLVHACHVITLGTALLHLEPCIGVGSAFEGWSPRGDPVYSLLVPVKPPTGHCFRMELGAAGELPARCGRVHVELECVCSRQRLLGDVQCLLHRAEDEQGRDEGPCLLQNLCSHSYLDVEKTARWLQLVVTNAWLLLPASHRCHLTVLPSLRSCKLRLENVSRRALCIEILLGVQEGDSGVFLTSQEAAAGLSSSTTWQESCAVPEVLFFRLVAKQAPRDSCHLTCLKLFAHLLEGTGFSTNCLKTVLMHLLTITPLSGWRRGDLLECMDEFLQYLQGCLEEKQLHHFFLGNEKVPKELLLPLDFRTANPPNLFQHLQQEPEAYAQALREFSEL</sequence>